<proteinExistence type="predicted"/>
<reference evidence="3 4" key="1">
    <citation type="submission" date="2017-12" db="EMBL/GenBank/DDBJ databases">
        <title>Comparative genomics of Botrytis spp.</title>
        <authorList>
            <person name="Valero-Jimenez C.A."/>
            <person name="Tapia P."/>
            <person name="Veloso J."/>
            <person name="Silva-Moreno E."/>
            <person name="Staats M."/>
            <person name="Valdes J.H."/>
            <person name="Van Kan J.A.L."/>
        </authorList>
    </citation>
    <scope>NUCLEOTIDE SEQUENCE [LARGE SCALE GENOMIC DNA]</scope>
    <source>
        <strain evidence="3 4">MUCL11595</strain>
    </source>
</reference>
<gene>
    <name evidence="3" type="ORF">BCON_0401g00030</name>
</gene>
<feature type="signal peptide" evidence="2">
    <location>
        <begin position="1"/>
        <end position="20"/>
    </location>
</feature>
<dbReference type="Proteomes" id="UP000297527">
    <property type="component" value="Unassembled WGS sequence"/>
</dbReference>
<comment type="caution">
    <text evidence="3">The sequence shown here is derived from an EMBL/GenBank/DDBJ whole genome shotgun (WGS) entry which is preliminary data.</text>
</comment>
<organism evidence="3 4">
    <name type="scientific">Botryotinia convoluta</name>
    <dbReference type="NCBI Taxonomy" id="54673"/>
    <lineage>
        <taxon>Eukaryota</taxon>
        <taxon>Fungi</taxon>
        <taxon>Dikarya</taxon>
        <taxon>Ascomycota</taxon>
        <taxon>Pezizomycotina</taxon>
        <taxon>Leotiomycetes</taxon>
        <taxon>Helotiales</taxon>
        <taxon>Sclerotiniaceae</taxon>
        <taxon>Botryotinia</taxon>
    </lineage>
</organism>
<evidence type="ECO:0000256" key="1">
    <source>
        <dbReference type="SAM" id="MobiDB-lite"/>
    </source>
</evidence>
<evidence type="ECO:0000313" key="4">
    <source>
        <dbReference type="Proteomes" id="UP000297527"/>
    </source>
</evidence>
<feature type="region of interest" description="Disordered" evidence="1">
    <location>
        <begin position="50"/>
        <end position="73"/>
    </location>
</feature>
<dbReference type="OrthoDB" id="3552709at2759"/>
<evidence type="ECO:0000313" key="3">
    <source>
        <dbReference type="EMBL" id="TGO45340.1"/>
    </source>
</evidence>
<protein>
    <recommendedName>
        <fullName evidence="5">Secreted protein</fullName>
    </recommendedName>
</protein>
<name>A0A4Z1HF20_9HELO</name>
<evidence type="ECO:0000256" key="2">
    <source>
        <dbReference type="SAM" id="SignalP"/>
    </source>
</evidence>
<evidence type="ECO:0008006" key="5">
    <source>
        <dbReference type="Google" id="ProtNLM"/>
    </source>
</evidence>
<keyword evidence="4" id="KW-1185">Reference proteome</keyword>
<sequence>MKVSKACVFALITFFNLNTAAVIPETFTIDGDLVPFNMTTPEIHPPFVVLTSSPSPTKTKRGEASKPQESKEPQRVVLVVSKPWPWQTKKEKVKPKVTPRPCKYPKTRPCITQKEIDQGWHDVAGCFNENLFLLGVGPTHCWDAGDDCIKPDCRY</sequence>
<feature type="compositionally biased region" description="Basic and acidic residues" evidence="1">
    <location>
        <begin position="60"/>
        <end position="73"/>
    </location>
</feature>
<keyword evidence="2" id="KW-0732">Signal</keyword>
<dbReference type="EMBL" id="PQXN01000399">
    <property type="protein sequence ID" value="TGO45340.1"/>
    <property type="molecule type" value="Genomic_DNA"/>
</dbReference>
<dbReference type="AlphaFoldDB" id="A0A4Z1HF20"/>
<feature type="chain" id="PRO_5021488047" description="Secreted protein" evidence="2">
    <location>
        <begin position="21"/>
        <end position="155"/>
    </location>
</feature>
<accession>A0A4Z1HF20</accession>